<evidence type="ECO:0000313" key="2">
    <source>
        <dbReference type="EMBL" id="OHU07003.1"/>
    </source>
</evidence>
<accession>A0ABX3BWB0</accession>
<keyword evidence="3" id="KW-1185">Reference proteome</keyword>
<dbReference type="Gene3D" id="2.60.120.10">
    <property type="entry name" value="Jelly Rolls"/>
    <property type="match status" value="1"/>
</dbReference>
<dbReference type="Pfam" id="PF07883">
    <property type="entry name" value="Cupin_2"/>
    <property type="match status" value="1"/>
</dbReference>
<dbReference type="InterPro" id="IPR013096">
    <property type="entry name" value="Cupin_2"/>
</dbReference>
<dbReference type="Proteomes" id="UP000179621">
    <property type="component" value="Unassembled WGS sequence"/>
</dbReference>
<feature type="domain" description="Cupin type-2" evidence="1">
    <location>
        <begin position="49"/>
        <end position="117"/>
    </location>
</feature>
<comment type="caution">
    <text evidence="2">The sequence shown here is derived from an EMBL/GenBank/DDBJ whole genome shotgun (WGS) entry which is preliminary data.</text>
</comment>
<dbReference type="InterPro" id="IPR011051">
    <property type="entry name" value="RmlC_Cupin_sf"/>
</dbReference>
<dbReference type="InterPro" id="IPR053146">
    <property type="entry name" value="QDO-like"/>
</dbReference>
<sequence>MTFDRLGAGDMPLVRYDDREVLELAGVANQTSLVLDSEATDGHTSVIEVRLLPDTIGAEPHYHALSGELFRILGGQVQMLYGETLVTAVAGDTIYVPPHTVHAFRTLAEDTAHLLIVLMPGVQRFQFFRLLEQIDQGKASHADLLAAQEIYDSYEVESSVWSQACGH</sequence>
<name>A0ABX3BWB0_9MYCO</name>
<organism evidence="2 3">
    <name type="scientific">Mycobacteroides saopaulense</name>
    <dbReference type="NCBI Taxonomy" id="1578165"/>
    <lineage>
        <taxon>Bacteria</taxon>
        <taxon>Bacillati</taxon>
        <taxon>Actinomycetota</taxon>
        <taxon>Actinomycetes</taxon>
        <taxon>Mycobacteriales</taxon>
        <taxon>Mycobacteriaceae</taxon>
        <taxon>Mycobacteroides</taxon>
    </lineage>
</organism>
<dbReference type="PANTHER" id="PTHR36440">
    <property type="entry name" value="PUTATIVE (AFU_ORTHOLOGUE AFUA_8G07350)-RELATED"/>
    <property type="match status" value="1"/>
</dbReference>
<dbReference type="InterPro" id="IPR014710">
    <property type="entry name" value="RmlC-like_jellyroll"/>
</dbReference>
<dbReference type="SUPFAM" id="SSF51182">
    <property type="entry name" value="RmlC-like cupins"/>
    <property type="match status" value="1"/>
</dbReference>
<protein>
    <recommendedName>
        <fullName evidence="1">Cupin type-2 domain-containing protein</fullName>
    </recommendedName>
</protein>
<evidence type="ECO:0000313" key="3">
    <source>
        <dbReference type="Proteomes" id="UP000179621"/>
    </source>
</evidence>
<dbReference type="PANTHER" id="PTHR36440:SF1">
    <property type="entry name" value="PUTATIVE (AFU_ORTHOLOGUE AFUA_8G07350)-RELATED"/>
    <property type="match status" value="1"/>
</dbReference>
<dbReference type="EMBL" id="MLIH01000034">
    <property type="protein sequence ID" value="OHU07003.1"/>
    <property type="molecule type" value="Genomic_DNA"/>
</dbReference>
<reference evidence="2 3" key="1">
    <citation type="submission" date="2016-10" db="EMBL/GenBank/DDBJ databases">
        <title>Evaluation of Human, Animal and Environmental Mycobacterium chelonae Isolates by Core Genome Phylogenomic Analysis, Targeted Gene Comparison, and Anti-microbial Susceptibility Patterns: A Tale of Mistaken Identities.</title>
        <authorList>
            <person name="Fogelson S.B."/>
            <person name="Camus A.C."/>
            <person name="Lorenz W."/>
            <person name="Vasireddy R."/>
            <person name="Vasireddy S."/>
            <person name="Smith T."/>
            <person name="Brown-Elliott B.A."/>
            <person name="Wallace R.J.Jr."/>
            <person name="Hasan N.A."/>
            <person name="Reischl U."/>
            <person name="Sanchez S."/>
        </authorList>
    </citation>
    <scope>NUCLEOTIDE SEQUENCE [LARGE SCALE GENOMIC DNA]</scope>
    <source>
        <strain evidence="2 3">8528</strain>
    </source>
</reference>
<gene>
    <name evidence="2" type="ORF">BKG73_19610</name>
</gene>
<dbReference type="RefSeq" id="WP_070913579.1">
    <property type="nucleotide sequence ID" value="NZ_CP010271.1"/>
</dbReference>
<evidence type="ECO:0000259" key="1">
    <source>
        <dbReference type="Pfam" id="PF07883"/>
    </source>
</evidence>
<proteinExistence type="predicted"/>